<dbReference type="SUPFAM" id="SSF103365">
    <property type="entry name" value="Hypothetical protein PH1602"/>
    <property type="match status" value="1"/>
</dbReference>
<dbReference type="FunFam" id="3.90.1860.10:FF:000001">
    <property type="entry name" value="tRNA-splicing ligase RtcB homolog"/>
    <property type="match status" value="1"/>
</dbReference>
<dbReference type="Gene3D" id="3.90.1860.10">
    <property type="entry name" value="tRNA-splicing ligase RtcB"/>
    <property type="match status" value="1"/>
</dbReference>
<evidence type="ECO:0000313" key="14">
    <source>
        <dbReference type="EMBL" id="SCZ52462.1"/>
    </source>
</evidence>
<dbReference type="GO" id="GO:0170057">
    <property type="term" value="F:RNA ligase (GTP) activity"/>
    <property type="evidence" value="ECO:0007669"/>
    <property type="project" value="UniProtKB-EC"/>
</dbReference>
<name>A0A1G5PSL5_9GAMM</name>
<evidence type="ECO:0000256" key="3">
    <source>
        <dbReference type="ARBA" id="ARBA00022723"/>
    </source>
</evidence>
<keyword evidence="7 12" id="KW-0464">Manganese</keyword>
<dbReference type="InterPro" id="IPR036025">
    <property type="entry name" value="RtcB-like_sf"/>
</dbReference>
<evidence type="ECO:0000256" key="2">
    <source>
        <dbReference type="ARBA" id="ARBA00022598"/>
    </source>
</evidence>
<dbReference type="STRING" id="415747.SAMN03097708_00753"/>
<sequence>MAISGLERRSEHEWVIPQTGPMRVPAVIYASESLVNAMDAKVFEQACNVASLPGIVGASYAMPDAHWGYGFPIGGVAAFDPTAGGVISAGGVGFDISCGVRTLRTGMTRAQLEAGRERLANELFRTIPAGVGSTTSYRLTGREMDDMLAGGARWAVENGFGRPEDLLRVEEHGCMEGAEPSVVSQRAKERQRDEMGTLGSGNHYLEVQRVVNCYDPEAAAAFGLAEDDIVVSIHCGSRGLGHQIGTEFLREMVIAAPGLGIELPDRELACAPIESPLGQRYLGAMRAGINCALANRQILTQMTREVFARVFPEAQLELVYDVSHNTCKAEPHYVDGRSRGLFVHRKGATRAYGPGHPELPEEYRKAGQPVIIGGSMGTASYILAGTQESEQRAFSSACHGAGRAMSRHAATRQWQGRQVVDELAARGIIVKSRSLRGVAEEAPGAYKEVAGVVEATDRAGLARKVARLEPMIGIKG</sequence>
<keyword evidence="15" id="KW-1185">Reference proteome</keyword>
<feature type="active site" description="GMP-histidine intermediate" evidence="10">
    <location>
        <position position="399"/>
    </location>
</feature>
<feature type="binding site" evidence="11">
    <location>
        <position position="380"/>
    </location>
    <ligand>
        <name>GMP</name>
        <dbReference type="ChEBI" id="CHEBI:58115"/>
    </ligand>
</feature>
<comment type="cofactor">
    <cofactor evidence="12 13">
        <name>Mn(2+)</name>
        <dbReference type="ChEBI" id="CHEBI:29035"/>
    </cofactor>
    <text evidence="12 13">Binds 2 manganese ions per subunit.</text>
</comment>
<dbReference type="Proteomes" id="UP000199648">
    <property type="component" value="Unassembled WGS sequence"/>
</dbReference>
<dbReference type="GO" id="GO:0003972">
    <property type="term" value="F:RNA ligase (ATP) activity"/>
    <property type="evidence" value="ECO:0007669"/>
    <property type="project" value="TreeGrafter"/>
</dbReference>
<keyword evidence="3 12" id="KW-0479">Metal-binding</keyword>
<comment type="similarity">
    <text evidence="1 13">Belongs to the RtcB family.</text>
</comment>
<accession>A0A1G5PSL5</accession>
<evidence type="ECO:0000256" key="7">
    <source>
        <dbReference type="ARBA" id="ARBA00023211"/>
    </source>
</evidence>
<comment type="catalytic activity">
    <reaction evidence="9">
        <text>a 3'-end 2',3'-cyclophospho-ribonucleotide-RNA + a 5'-end dephospho-ribonucleoside-RNA + GTP + H2O = a ribonucleotidyl-ribonucleotide-RNA + GMP + diphosphate + H(+)</text>
        <dbReference type="Rhea" id="RHEA:68080"/>
        <dbReference type="Rhea" id="RHEA-COMP:10464"/>
        <dbReference type="Rhea" id="RHEA-COMP:13936"/>
        <dbReference type="Rhea" id="RHEA-COMP:17355"/>
        <dbReference type="ChEBI" id="CHEBI:15377"/>
        <dbReference type="ChEBI" id="CHEBI:15378"/>
        <dbReference type="ChEBI" id="CHEBI:33019"/>
        <dbReference type="ChEBI" id="CHEBI:37565"/>
        <dbReference type="ChEBI" id="CHEBI:58115"/>
        <dbReference type="ChEBI" id="CHEBI:83064"/>
        <dbReference type="ChEBI" id="CHEBI:138284"/>
        <dbReference type="ChEBI" id="CHEBI:173118"/>
        <dbReference type="EC" id="6.5.1.8"/>
    </reaction>
</comment>
<evidence type="ECO:0000313" key="15">
    <source>
        <dbReference type="Proteomes" id="UP000199648"/>
    </source>
</evidence>
<dbReference type="GO" id="GO:0046872">
    <property type="term" value="F:metal ion binding"/>
    <property type="evidence" value="ECO:0007669"/>
    <property type="project" value="UniProtKB-UniRule"/>
</dbReference>
<evidence type="ECO:0000256" key="10">
    <source>
        <dbReference type="PIRSR" id="PIRSR601233-1"/>
    </source>
</evidence>
<feature type="binding site" evidence="12">
    <location>
        <position position="203"/>
    </location>
    <ligand>
        <name>Mn(2+)</name>
        <dbReference type="ChEBI" id="CHEBI:29035"/>
        <label>1</label>
    </ligand>
</feature>
<evidence type="ECO:0000256" key="1">
    <source>
        <dbReference type="ARBA" id="ARBA00008071"/>
    </source>
</evidence>
<comment type="subunit">
    <text evidence="13">Monomer.</text>
</comment>
<dbReference type="GO" id="GO:0005525">
    <property type="term" value="F:GTP binding"/>
    <property type="evidence" value="ECO:0007669"/>
    <property type="project" value="UniProtKB-KW"/>
</dbReference>
<evidence type="ECO:0000256" key="9">
    <source>
        <dbReference type="ARBA" id="ARBA00049514"/>
    </source>
</evidence>
<dbReference type="Pfam" id="PF01139">
    <property type="entry name" value="RtcB"/>
    <property type="match status" value="1"/>
</dbReference>
<dbReference type="OrthoDB" id="9802323at2"/>
<feature type="binding site" evidence="12">
    <location>
        <position position="95"/>
    </location>
    <ligand>
        <name>Mn(2+)</name>
        <dbReference type="ChEBI" id="CHEBI:29035"/>
        <label>1</label>
    </ligand>
</feature>
<evidence type="ECO:0000256" key="11">
    <source>
        <dbReference type="PIRSR" id="PIRSR601233-2"/>
    </source>
</evidence>
<dbReference type="RefSeq" id="WP_092992757.1">
    <property type="nucleotide sequence ID" value="NZ_FMWD01000002.1"/>
</dbReference>
<dbReference type="PANTHER" id="PTHR11118:SF1">
    <property type="entry name" value="RNA-SPLICING LIGASE RTCB HOMOLOG"/>
    <property type="match status" value="1"/>
</dbReference>
<feature type="binding site" evidence="12">
    <location>
        <position position="234"/>
    </location>
    <ligand>
        <name>Mn(2+)</name>
        <dbReference type="ChEBI" id="CHEBI:29035"/>
        <label>2</label>
    </ligand>
</feature>
<evidence type="ECO:0000256" key="4">
    <source>
        <dbReference type="ARBA" id="ARBA00022741"/>
    </source>
</evidence>
<dbReference type="EC" id="6.5.1.-" evidence="13"/>
<evidence type="ECO:0000256" key="5">
    <source>
        <dbReference type="ARBA" id="ARBA00022800"/>
    </source>
</evidence>
<dbReference type="GO" id="GO:0042245">
    <property type="term" value="P:RNA repair"/>
    <property type="evidence" value="ECO:0007669"/>
    <property type="project" value="UniProtKB-KW"/>
</dbReference>
<dbReference type="PANTHER" id="PTHR11118">
    <property type="entry name" value="RNA-SPLICING LIGASE RTCB HOMOLOG"/>
    <property type="match status" value="1"/>
</dbReference>
<evidence type="ECO:0000256" key="8">
    <source>
        <dbReference type="ARBA" id="ARBA00047746"/>
    </source>
</evidence>
<keyword evidence="5" id="KW-0692">RNA repair</keyword>
<proteinExistence type="inferred from homology"/>
<comment type="catalytic activity">
    <reaction evidence="8">
        <text>a 3'-end 3'-phospho-ribonucleotide-RNA + a 5'-end dephospho-ribonucleoside-RNA + GTP = a ribonucleotidyl-ribonucleotide-RNA + GMP + diphosphate</text>
        <dbReference type="Rhea" id="RHEA:68076"/>
        <dbReference type="Rhea" id="RHEA-COMP:10463"/>
        <dbReference type="Rhea" id="RHEA-COMP:13936"/>
        <dbReference type="Rhea" id="RHEA-COMP:17355"/>
        <dbReference type="ChEBI" id="CHEBI:33019"/>
        <dbReference type="ChEBI" id="CHEBI:37565"/>
        <dbReference type="ChEBI" id="CHEBI:58115"/>
        <dbReference type="ChEBI" id="CHEBI:83062"/>
        <dbReference type="ChEBI" id="CHEBI:138284"/>
        <dbReference type="ChEBI" id="CHEBI:173118"/>
        <dbReference type="EC" id="6.5.1.8"/>
    </reaction>
</comment>
<feature type="binding site" evidence="11">
    <location>
        <position position="475"/>
    </location>
    <ligand>
        <name>GMP</name>
        <dbReference type="ChEBI" id="CHEBI:58115"/>
    </ligand>
</feature>
<keyword evidence="4 11" id="KW-0547">Nucleotide-binding</keyword>
<gene>
    <name evidence="13" type="primary">rtcB</name>
    <name evidence="14" type="ORF">SAMN03097708_00753</name>
</gene>
<feature type="binding site" evidence="11">
    <location>
        <begin position="324"/>
        <end position="325"/>
    </location>
    <ligand>
        <name>GMP</name>
        <dbReference type="ChEBI" id="CHEBI:58115"/>
    </ligand>
</feature>
<reference evidence="14 15" key="1">
    <citation type="submission" date="2016-10" db="EMBL/GenBank/DDBJ databases">
        <authorList>
            <person name="de Groot N.N."/>
        </authorList>
    </citation>
    <scope>NUCLEOTIDE SEQUENCE [LARGE SCALE GENOMIC DNA]</scope>
    <source>
        <strain evidence="14 15">HLD2</strain>
    </source>
</reference>
<dbReference type="GO" id="GO:0006396">
    <property type="term" value="P:RNA processing"/>
    <property type="evidence" value="ECO:0007669"/>
    <property type="project" value="InterPro"/>
</dbReference>
<evidence type="ECO:0000256" key="13">
    <source>
        <dbReference type="RuleBase" id="RU371113"/>
    </source>
</evidence>
<dbReference type="AlphaFoldDB" id="A0A1G5PSL5"/>
<feature type="binding site" evidence="11">
    <location>
        <begin position="399"/>
        <end position="402"/>
    </location>
    <ligand>
        <name>GMP</name>
        <dbReference type="ChEBI" id="CHEBI:58115"/>
    </ligand>
</feature>
<keyword evidence="6 11" id="KW-0342">GTP-binding</keyword>
<evidence type="ECO:0000256" key="6">
    <source>
        <dbReference type="ARBA" id="ARBA00023134"/>
    </source>
</evidence>
<dbReference type="EMBL" id="FMWD01000002">
    <property type="protein sequence ID" value="SCZ52462.1"/>
    <property type="molecule type" value="Genomic_DNA"/>
</dbReference>
<protein>
    <recommendedName>
        <fullName evidence="13">tRNA-splicing ligase RtcB</fullName>
        <ecNumber evidence="13">6.5.1.-</ecNumber>
    </recommendedName>
</protein>
<feature type="binding site" evidence="11">
    <location>
        <begin position="202"/>
        <end position="206"/>
    </location>
    <ligand>
        <name>GMP</name>
        <dbReference type="ChEBI" id="CHEBI:58115"/>
    </ligand>
</feature>
<evidence type="ECO:0000256" key="12">
    <source>
        <dbReference type="PIRSR" id="PIRSR601233-3"/>
    </source>
</evidence>
<feature type="binding site" evidence="12">
    <location>
        <position position="324"/>
    </location>
    <ligand>
        <name>Mn(2+)</name>
        <dbReference type="ChEBI" id="CHEBI:29035"/>
        <label>2</label>
    </ligand>
</feature>
<organism evidence="14 15">
    <name type="scientific">Thiohalomonas denitrificans</name>
    <dbReference type="NCBI Taxonomy" id="415747"/>
    <lineage>
        <taxon>Bacteria</taxon>
        <taxon>Pseudomonadati</taxon>
        <taxon>Pseudomonadota</taxon>
        <taxon>Gammaproteobacteria</taxon>
        <taxon>Thiohalomonadales</taxon>
        <taxon>Thiohalomonadaceae</taxon>
        <taxon>Thiohalomonas</taxon>
    </lineage>
</organism>
<keyword evidence="2 13" id="KW-0436">Ligase</keyword>
<dbReference type="InterPro" id="IPR001233">
    <property type="entry name" value="RtcB"/>
</dbReference>
<feature type="binding site" evidence="11">
    <location>
        <begin position="373"/>
        <end position="376"/>
    </location>
    <ligand>
        <name>GMP</name>
        <dbReference type="ChEBI" id="CHEBI:58115"/>
    </ligand>
</feature>